<dbReference type="InterPro" id="IPR004252">
    <property type="entry name" value="Probable_transposase_24"/>
</dbReference>
<name>A0AAD4J8J6_PERFH</name>
<dbReference type="EMBL" id="SDAM02000112">
    <property type="protein sequence ID" value="KAH6829190.1"/>
    <property type="molecule type" value="Genomic_DNA"/>
</dbReference>
<feature type="compositionally biased region" description="Gly residues" evidence="1">
    <location>
        <begin position="1"/>
        <end position="13"/>
    </location>
</feature>
<dbReference type="Pfam" id="PF03004">
    <property type="entry name" value="Transposase_24"/>
    <property type="match status" value="1"/>
</dbReference>
<organism evidence="2 3">
    <name type="scientific">Perilla frutescens var. hirtella</name>
    <name type="common">Perilla citriodora</name>
    <name type="synonym">Perilla setoyensis</name>
    <dbReference type="NCBI Taxonomy" id="608512"/>
    <lineage>
        <taxon>Eukaryota</taxon>
        <taxon>Viridiplantae</taxon>
        <taxon>Streptophyta</taxon>
        <taxon>Embryophyta</taxon>
        <taxon>Tracheophyta</taxon>
        <taxon>Spermatophyta</taxon>
        <taxon>Magnoliopsida</taxon>
        <taxon>eudicotyledons</taxon>
        <taxon>Gunneridae</taxon>
        <taxon>Pentapetalae</taxon>
        <taxon>asterids</taxon>
        <taxon>lamiids</taxon>
        <taxon>Lamiales</taxon>
        <taxon>Lamiaceae</taxon>
        <taxon>Nepetoideae</taxon>
        <taxon>Elsholtzieae</taxon>
        <taxon>Perilla</taxon>
    </lineage>
</organism>
<evidence type="ECO:0000256" key="1">
    <source>
        <dbReference type="SAM" id="MobiDB-lite"/>
    </source>
</evidence>
<evidence type="ECO:0000313" key="2">
    <source>
        <dbReference type="EMBL" id="KAH6829190.1"/>
    </source>
</evidence>
<protein>
    <recommendedName>
        <fullName evidence="4">Transposase</fullName>
    </recommendedName>
</protein>
<comment type="caution">
    <text evidence="2">The sequence shown here is derived from an EMBL/GenBank/DDBJ whole genome shotgun (WGS) entry which is preliminary data.</text>
</comment>
<feature type="region of interest" description="Disordered" evidence="1">
    <location>
        <begin position="155"/>
        <end position="177"/>
    </location>
</feature>
<proteinExistence type="predicted"/>
<feature type="region of interest" description="Disordered" evidence="1">
    <location>
        <begin position="1"/>
        <end position="45"/>
    </location>
</feature>
<reference evidence="2 3" key="1">
    <citation type="journal article" date="2021" name="Nat. Commun.">
        <title>Incipient diploidization of the medicinal plant Perilla within 10,000 years.</title>
        <authorList>
            <person name="Zhang Y."/>
            <person name="Shen Q."/>
            <person name="Leng L."/>
            <person name="Zhang D."/>
            <person name="Chen S."/>
            <person name="Shi Y."/>
            <person name="Ning Z."/>
            <person name="Chen S."/>
        </authorList>
    </citation>
    <scope>NUCLEOTIDE SEQUENCE [LARGE SCALE GENOMIC DNA]</scope>
    <source>
        <strain evidence="3">cv. PC099</strain>
    </source>
</reference>
<gene>
    <name evidence="2" type="ORF">C2S53_011760</name>
</gene>
<dbReference type="Proteomes" id="UP001190926">
    <property type="component" value="Unassembled WGS sequence"/>
</dbReference>
<dbReference type="AlphaFoldDB" id="A0AAD4J8J6"/>
<evidence type="ECO:0008006" key="4">
    <source>
        <dbReference type="Google" id="ProtNLM"/>
    </source>
</evidence>
<sequence length="304" mass="33277">MQRGGASGGGAGRSAGSSSSSVGLSGPVGDMTLEGSSSPEVDTEGRRRCWVQDDQLMSAHQVASAITCNFKKFLYPTGFTWKMVPAQRRQHYMEEFRDAAVWAAWSLKAADRYKDMVRGFKRNRTKGCPPFMPPEMWEGFKAHWDSDAFKKKSEISSKNSLSEPDGPGTSIVKHRGGSRSAVAHAAALAKEKGVESNNVAWETSKRLHDTADGSYLDGKSRRIATDVLARVEELSQPTSGTDEPPHVDMSVVYVDTAHQHSKKNRIFWLDSRSWSLSAPSVSSSAPPQPDTQAAIKKLQEKMDA</sequence>
<accession>A0AAD4J8J6</accession>
<keyword evidence="3" id="KW-1185">Reference proteome</keyword>
<evidence type="ECO:0000313" key="3">
    <source>
        <dbReference type="Proteomes" id="UP001190926"/>
    </source>
</evidence>
<feature type="compositionally biased region" description="Low complexity" evidence="1">
    <location>
        <begin position="14"/>
        <end position="25"/>
    </location>
</feature>